<dbReference type="Proteomes" id="UP000313231">
    <property type="component" value="Unassembled WGS sequence"/>
</dbReference>
<sequence>MIVIVAVVGVVLLSLMASVVWLGFAAMRYLGDLFDTVDPPEPSAEVGEWFTTDDGDLRIKVTSLECHPDDSGYATGPDDLECTFAFDVENRSDRGVTLNDITVKSVVGGTWSSADVTDPASESSYGSIQVEAGAEMHLTGAVSPGTQRLDGIVFDADDASSHSAVVVDAGQASTGQ</sequence>
<dbReference type="RefSeq" id="WP_139623068.1">
    <property type="nucleotide sequence ID" value="NZ_VDMP01000024.1"/>
</dbReference>
<comment type="caution">
    <text evidence="1">The sequence shown here is derived from an EMBL/GenBank/DDBJ whole genome shotgun (WGS) entry which is preliminary data.</text>
</comment>
<organism evidence="1 2">
    <name type="scientific">Nocardioides albidus</name>
    <dbReference type="NCBI Taxonomy" id="1517589"/>
    <lineage>
        <taxon>Bacteria</taxon>
        <taxon>Bacillati</taxon>
        <taxon>Actinomycetota</taxon>
        <taxon>Actinomycetes</taxon>
        <taxon>Propionibacteriales</taxon>
        <taxon>Nocardioidaceae</taxon>
        <taxon>Nocardioides</taxon>
    </lineage>
</organism>
<dbReference type="EMBL" id="VDMP01000024">
    <property type="protein sequence ID" value="TNM39577.1"/>
    <property type="molecule type" value="Genomic_DNA"/>
</dbReference>
<keyword evidence="2" id="KW-1185">Reference proteome</keyword>
<gene>
    <name evidence="1" type="ORF">FHP29_11890</name>
</gene>
<protein>
    <recommendedName>
        <fullName evidence="3">DUF4352 domain-containing protein</fullName>
    </recommendedName>
</protein>
<name>A0A5C4VUS3_9ACTN</name>
<reference evidence="1 2" key="1">
    <citation type="journal article" date="2016" name="Int. J. Syst. Evol. Microbiol.">
        <title>Nocardioides albidus sp. nov., an actinobacterium isolated from garden soil.</title>
        <authorList>
            <person name="Singh H."/>
            <person name="Du J."/>
            <person name="Trinh H."/>
            <person name="Won K."/>
            <person name="Yang J.E."/>
            <person name="Yin C."/>
            <person name="Kook M."/>
            <person name="Yi T.H."/>
        </authorList>
    </citation>
    <scope>NUCLEOTIDE SEQUENCE [LARGE SCALE GENOMIC DNA]</scope>
    <source>
        <strain evidence="1 2">CCTCC AB 2015297</strain>
    </source>
</reference>
<evidence type="ECO:0008006" key="3">
    <source>
        <dbReference type="Google" id="ProtNLM"/>
    </source>
</evidence>
<evidence type="ECO:0000313" key="1">
    <source>
        <dbReference type="EMBL" id="TNM39577.1"/>
    </source>
</evidence>
<proteinExistence type="predicted"/>
<accession>A0A5C4VUS3</accession>
<evidence type="ECO:0000313" key="2">
    <source>
        <dbReference type="Proteomes" id="UP000313231"/>
    </source>
</evidence>
<dbReference type="AlphaFoldDB" id="A0A5C4VUS3"/>
<dbReference type="OrthoDB" id="3790884at2"/>